<dbReference type="RefSeq" id="WP_115632035.1">
    <property type="nucleotide sequence ID" value="NZ_UIGI01000002.1"/>
</dbReference>
<dbReference type="Proteomes" id="UP000255528">
    <property type="component" value="Unassembled WGS sequence"/>
</dbReference>
<organism evidence="1 2">
    <name type="scientific">Buttiauxella agrestis</name>
    <dbReference type="NCBI Taxonomy" id="82977"/>
    <lineage>
        <taxon>Bacteria</taxon>
        <taxon>Pseudomonadati</taxon>
        <taxon>Pseudomonadota</taxon>
        <taxon>Gammaproteobacteria</taxon>
        <taxon>Enterobacterales</taxon>
        <taxon>Enterobacteriaceae</taxon>
        <taxon>Buttiauxella</taxon>
    </lineage>
</organism>
<reference evidence="1 2" key="1">
    <citation type="submission" date="2018-06" db="EMBL/GenBank/DDBJ databases">
        <authorList>
            <consortium name="Pathogen Informatics"/>
            <person name="Doyle S."/>
        </authorList>
    </citation>
    <scope>NUCLEOTIDE SEQUENCE [LARGE SCALE GENOMIC DNA]</scope>
    <source>
        <strain evidence="1 2">NCTC12119</strain>
    </source>
</reference>
<evidence type="ECO:0000313" key="1">
    <source>
        <dbReference type="EMBL" id="SUY92796.1"/>
    </source>
</evidence>
<sequence>MLSRNSLIHGLRRNELIEVLNASDYPIVHKDNSFTPEELKWARPVLFDIDELHISIAPLSSVKYDWDMAPVDTILIEVIVPALDTDLVEEEDSLLRDSGVGYILYEPAGASIRRTVTFVGGVTPDNMLYQLHLMLLSALHLLHEDVGDDS</sequence>
<gene>
    <name evidence="1" type="ORF">NCTC12119_04825</name>
</gene>
<name>A0A381KQM5_9ENTR</name>
<dbReference type="EMBL" id="UIGI01000002">
    <property type="protein sequence ID" value="SUY92796.1"/>
    <property type="molecule type" value="Genomic_DNA"/>
</dbReference>
<accession>A0A381KQM5</accession>
<proteinExistence type="predicted"/>
<protein>
    <recommendedName>
        <fullName evidence="3">HtdA</fullName>
    </recommendedName>
</protein>
<dbReference type="AlphaFoldDB" id="A0A381KQM5"/>
<evidence type="ECO:0008006" key="3">
    <source>
        <dbReference type="Google" id="ProtNLM"/>
    </source>
</evidence>
<evidence type="ECO:0000313" key="2">
    <source>
        <dbReference type="Proteomes" id="UP000255528"/>
    </source>
</evidence>